<feature type="domain" description="Xylose isomerase-like TIM barrel" evidence="8">
    <location>
        <begin position="14"/>
        <end position="256"/>
    </location>
</feature>
<dbReference type="CDD" id="cd00019">
    <property type="entry name" value="AP2Ec"/>
    <property type="match status" value="1"/>
</dbReference>
<name>A0A6J6DWX9_9ZZZZ</name>
<keyword evidence="5" id="KW-0378">Hydrolase</keyword>
<evidence type="ECO:0000256" key="4">
    <source>
        <dbReference type="ARBA" id="ARBA00022763"/>
    </source>
</evidence>
<comment type="cofactor">
    <cofactor evidence="1">
        <name>Zn(2+)</name>
        <dbReference type="ChEBI" id="CHEBI:29105"/>
    </cofactor>
</comment>
<dbReference type="GO" id="GO:0003677">
    <property type="term" value="F:DNA binding"/>
    <property type="evidence" value="ECO:0007669"/>
    <property type="project" value="InterPro"/>
</dbReference>
<gene>
    <name evidence="9" type="ORF">UFOPK1726_00076</name>
</gene>
<dbReference type="GO" id="GO:0008270">
    <property type="term" value="F:zinc ion binding"/>
    <property type="evidence" value="ECO:0007669"/>
    <property type="project" value="InterPro"/>
</dbReference>
<dbReference type="InterPro" id="IPR036237">
    <property type="entry name" value="Xyl_isomerase-like_sf"/>
</dbReference>
<dbReference type="SMART" id="SM00518">
    <property type="entry name" value="AP2Ec"/>
    <property type="match status" value="1"/>
</dbReference>
<dbReference type="Gene3D" id="3.20.20.150">
    <property type="entry name" value="Divalent-metal-dependent TIM barrel enzymes"/>
    <property type="match status" value="1"/>
</dbReference>
<organism evidence="9">
    <name type="scientific">freshwater metagenome</name>
    <dbReference type="NCBI Taxonomy" id="449393"/>
    <lineage>
        <taxon>unclassified sequences</taxon>
        <taxon>metagenomes</taxon>
        <taxon>ecological metagenomes</taxon>
    </lineage>
</organism>
<keyword evidence="6" id="KW-0862">Zinc</keyword>
<dbReference type="EMBL" id="CAEZTT010000003">
    <property type="protein sequence ID" value="CAB4567459.1"/>
    <property type="molecule type" value="Genomic_DNA"/>
</dbReference>
<dbReference type="NCBIfam" id="NF002198">
    <property type="entry name" value="PRK01060.1-3"/>
    <property type="match status" value="1"/>
</dbReference>
<dbReference type="GO" id="GO:0006284">
    <property type="term" value="P:base-excision repair"/>
    <property type="evidence" value="ECO:0007669"/>
    <property type="project" value="TreeGrafter"/>
</dbReference>
<dbReference type="PROSITE" id="PS00730">
    <property type="entry name" value="AP_NUCLEASE_F2_2"/>
    <property type="match status" value="1"/>
</dbReference>
<dbReference type="PROSITE" id="PS51432">
    <property type="entry name" value="AP_NUCLEASE_F2_4"/>
    <property type="match status" value="1"/>
</dbReference>
<accession>A0A6J6DWX9</accession>
<comment type="similarity">
    <text evidence="2">Belongs to the AP endonuclease 2 family.</text>
</comment>
<dbReference type="InterPro" id="IPR018246">
    <property type="entry name" value="AP_endonuc_F2_Zn_BS"/>
</dbReference>
<dbReference type="PROSITE" id="PS00731">
    <property type="entry name" value="AP_NUCLEASE_F2_3"/>
    <property type="match status" value="1"/>
</dbReference>
<dbReference type="NCBIfam" id="TIGR00587">
    <property type="entry name" value="nfo"/>
    <property type="match status" value="1"/>
</dbReference>
<dbReference type="PANTHER" id="PTHR21445:SF0">
    <property type="entry name" value="APURINIC-APYRIMIDINIC ENDONUCLEASE"/>
    <property type="match status" value="1"/>
</dbReference>
<dbReference type="SUPFAM" id="SSF51658">
    <property type="entry name" value="Xylose isomerase-like"/>
    <property type="match status" value="1"/>
</dbReference>
<protein>
    <submittedName>
        <fullName evidence="9">Unannotated protein</fullName>
    </submittedName>
</protein>
<evidence type="ECO:0000256" key="1">
    <source>
        <dbReference type="ARBA" id="ARBA00001947"/>
    </source>
</evidence>
<sequence length="260" mass="27542">MVKIGAHVSPGNVVAEAQARGADIVQVFLGNPQSWSAPTFSHAGGAAGMKQALLDAGIDAYVHSPYLINIPTTNNKVRIPSRKALQQTVDAAFEIGAKGVVVHGGHVPKEDDPELGFANWKKAVDQLDMKVPVFIENTAGGERAMARYLEAIAKLWDQVGHTDIGFCFDTCHAWAGGMDLADAVEKIKAITGRIDLVHANDSKDDAGSGRDRHDNIGKGNIDLDSLMHAIKAANAPVITETPGDADEQAADIALLRARLG</sequence>
<dbReference type="InterPro" id="IPR001719">
    <property type="entry name" value="AP_endonuc_2"/>
</dbReference>
<evidence type="ECO:0000256" key="2">
    <source>
        <dbReference type="ARBA" id="ARBA00005340"/>
    </source>
</evidence>
<dbReference type="PANTHER" id="PTHR21445">
    <property type="entry name" value="ENDONUCLEASE IV ENDODEOXYRIBONUCLEASE IV"/>
    <property type="match status" value="1"/>
</dbReference>
<evidence type="ECO:0000313" key="9">
    <source>
        <dbReference type="EMBL" id="CAB4567459.1"/>
    </source>
</evidence>
<keyword evidence="7" id="KW-0234">DNA repair</keyword>
<dbReference type="Pfam" id="PF01261">
    <property type="entry name" value="AP_endonuc_2"/>
    <property type="match status" value="1"/>
</dbReference>
<evidence type="ECO:0000256" key="5">
    <source>
        <dbReference type="ARBA" id="ARBA00022801"/>
    </source>
</evidence>
<dbReference type="AlphaFoldDB" id="A0A6J6DWX9"/>
<dbReference type="InterPro" id="IPR013022">
    <property type="entry name" value="Xyl_isomerase-like_TIM-brl"/>
</dbReference>
<dbReference type="GO" id="GO:0003906">
    <property type="term" value="F:DNA-(apurinic or apyrimidinic site) endonuclease activity"/>
    <property type="evidence" value="ECO:0007669"/>
    <property type="project" value="TreeGrafter"/>
</dbReference>
<evidence type="ECO:0000256" key="6">
    <source>
        <dbReference type="ARBA" id="ARBA00022833"/>
    </source>
</evidence>
<keyword evidence="4" id="KW-0227">DNA damage</keyword>
<evidence type="ECO:0000259" key="8">
    <source>
        <dbReference type="Pfam" id="PF01261"/>
    </source>
</evidence>
<evidence type="ECO:0000256" key="7">
    <source>
        <dbReference type="ARBA" id="ARBA00023204"/>
    </source>
</evidence>
<evidence type="ECO:0000256" key="3">
    <source>
        <dbReference type="ARBA" id="ARBA00022723"/>
    </source>
</evidence>
<proteinExistence type="inferred from homology"/>
<keyword evidence="3" id="KW-0479">Metal-binding</keyword>
<dbReference type="GO" id="GO:0008081">
    <property type="term" value="F:phosphoric diester hydrolase activity"/>
    <property type="evidence" value="ECO:0007669"/>
    <property type="project" value="TreeGrafter"/>
</dbReference>
<reference evidence="9" key="1">
    <citation type="submission" date="2020-05" db="EMBL/GenBank/DDBJ databases">
        <authorList>
            <person name="Chiriac C."/>
            <person name="Salcher M."/>
            <person name="Ghai R."/>
            <person name="Kavagutti S V."/>
        </authorList>
    </citation>
    <scope>NUCLEOTIDE SEQUENCE</scope>
</reference>